<keyword evidence="2" id="KW-1185">Reference proteome</keyword>
<evidence type="ECO:0000313" key="1">
    <source>
        <dbReference type="EMBL" id="RPD43100.1"/>
    </source>
</evidence>
<dbReference type="Proteomes" id="UP000279089">
    <property type="component" value="Unassembled WGS sequence"/>
</dbReference>
<accession>A0A3N4MSI6</accession>
<dbReference type="RefSeq" id="WP_120514371.1">
    <property type="nucleotide sequence ID" value="NZ_QXZY01000001.1"/>
</dbReference>
<dbReference type="AlphaFoldDB" id="A0A3N4MSI6"/>
<evidence type="ECO:0000313" key="2">
    <source>
        <dbReference type="Proteomes" id="UP000279089"/>
    </source>
</evidence>
<gene>
    <name evidence="1" type="ORF">EG028_02055</name>
</gene>
<protein>
    <recommendedName>
        <fullName evidence="3">DUF1896 family protein</fullName>
    </recommendedName>
</protein>
<name>A0A3N4MSI6_9BACT</name>
<comment type="caution">
    <text evidence="1">The sequence shown here is derived from an EMBL/GenBank/DDBJ whole genome shotgun (WGS) entry which is preliminary data.</text>
</comment>
<proteinExistence type="predicted"/>
<reference evidence="2" key="1">
    <citation type="submission" date="2018-11" db="EMBL/GenBank/DDBJ databases">
        <title>Chitinophaga lutea sp.nov., isolate from arsenic contaminated soil.</title>
        <authorList>
            <person name="Zong Y."/>
        </authorList>
    </citation>
    <scope>NUCLEOTIDE SEQUENCE [LARGE SCALE GENOMIC DNA]</scope>
    <source>
        <strain evidence="2">YLT18</strain>
    </source>
</reference>
<evidence type="ECO:0008006" key="3">
    <source>
        <dbReference type="Google" id="ProtNLM"/>
    </source>
</evidence>
<sequence length="161" mass="19148">MQYDIQKMRSEIREQYLKFLSQHYQPLLENLCAQGKYDAFFKEDWELVDSLIDEQMKEQIPPEQIVAYCLDLQIQHSGPSQMDLIEMLLRTRLPEIYKKWTDRGSLRDLILKVARKGAYVFELVRFDDPASPFYYLDATLVEFIGSVHREEFEADDQPETN</sequence>
<dbReference type="EMBL" id="RMBX01000001">
    <property type="protein sequence ID" value="RPD43100.1"/>
    <property type="molecule type" value="Genomic_DNA"/>
</dbReference>
<dbReference type="OrthoDB" id="3193269at2"/>
<organism evidence="1 2">
    <name type="scientific">Chitinophaga barathri</name>
    <dbReference type="NCBI Taxonomy" id="1647451"/>
    <lineage>
        <taxon>Bacteria</taxon>
        <taxon>Pseudomonadati</taxon>
        <taxon>Bacteroidota</taxon>
        <taxon>Chitinophagia</taxon>
        <taxon>Chitinophagales</taxon>
        <taxon>Chitinophagaceae</taxon>
        <taxon>Chitinophaga</taxon>
    </lineage>
</organism>